<dbReference type="InParanoid" id="Q01V71"/>
<feature type="domain" description="S1 motif" evidence="1">
    <location>
        <begin position="421"/>
        <end position="481"/>
    </location>
</feature>
<dbReference type="AlphaFoldDB" id="Q01V71"/>
<evidence type="ECO:0000313" key="2">
    <source>
        <dbReference type="EMBL" id="ABJ86444.1"/>
    </source>
</evidence>
<organism evidence="2">
    <name type="scientific">Solibacter usitatus (strain Ellin6076)</name>
    <dbReference type="NCBI Taxonomy" id="234267"/>
    <lineage>
        <taxon>Bacteria</taxon>
        <taxon>Pseudomonadati</taxon>
        <taxon>Acidobacteriota</taxon>
        <taxon>Terriglobia</taxon>
        <taxon>Bryobacterales</taxon>
        <taxon>Solibacteraceae</taxon>
        <taxon>Candidatus Solibacter</taxon>
    </lineage>
</organism>
<sequence length="484" mass="52390">MNNHQVDLASIARQEMIDHGFQPDMPPEATQQAEKSSQAVPAGLKDLTALLWSSIDNDDSRDLDQIEWAERTPAGIRVLVAIADVDSAVAKGSPADRHAASETTSVYAQIRTFPMLPLKLSTDRTSLNENENRAAVVIEMTVCAEGSIGANSIYRALVRNRAQLTYSAVGAWLEGKGSMPAKVASSAELQQQLQLQNEAAHCMRAARDRLGALTFDRAELQATVENGRVSGIDARRANTSSRLIEDFMIGANEVMAQTLRSAGVTSIRRVVKDPERWPRMVELAATYGYHLPPDPDPAALNAMLVARKKADPDHFADVSLTVLKLMGPGEYVASRPGTEATGHFGLAAHDYTHSTAPNRRFADLVTQRLVKALAARQRSPYSDAELDSIAANCTLKEDNARKVQRAMVKRLAAVALAGRVGQTFSAVVTGVTPKGVFVRITDPPVEGRLMRGEEGLDVGDRVQVTLLNTDAARGFIDFGSRQDG</sequence>
<dbReference type="EC" id="3.1.13.1" evidence="2"/>
<dbReference type="GO" id="GO:0005829">
    <property type="term" value="C:cytosol"/>
    <property type="evidence" value="ECO:0007669"/>
    <property type="project" value="TreeGrafter"/>
</dbReference>
<dbReference type="STRING" id="234267.Acid_5497"/>
<dbReference type="SMART" id="SM00316">
    <property type="entry name" value="S1"/>
    <property type="match status" value="1"/>
</dbReference>
<dbReference type="GO" id="GO:0006402">
    <property type="term" value="P:mRNA catabolic process"/>
    <property type="evidence" value="ECO:0007669"/>
    <property type="project" value="TreeGrafter"/>
</dbReference>
<name>Q01V71_SOLUE</name>
<gene>
    <name evidence="2" type="ordered locus">Acid_5497</name>
</gene>
<protein>
    <submittedName>
        <fullName evidence="2">Exoribonuclease II</fullName>
        <ecNumber evidence="2">3.1.13.1</ecNumber>
    </submittedName>
</protein>
<proteinExistence type="predicted"/>
<dbReference type="HOGENOM" id="CLU_002333_4_1_0"/>
<dbReference type="OrthoDB" id="9764149at2"/>
<evidence type="ECO:0000259" key="1">
    <source>
        <dbReference type="PROSITE" id="PS50126"/>
    </source>
</evidence>
<dbReference type="SMART" id="SM00955">
    <property type="entry name" value="RNB"/>
    <property type="match status" value="1"/>
</dbReference>
<dbReference type="Pfam" id="PF18614">
    <property type="entry name" value="RNase_II_C_S1"/>
    <property type="match status" value="1"/>
</dbReference>
<dbReference type="GO" id="GO:0003723">
    <property type="term" value="F:RNA binding"/>
    <property type="evidence" value="ECO:0007669"/>
    <property type="project" value="InterPro"/>
</dbReference>
<dbReference type="InterPro" id="IPR012340">
    <property type="entry name" value="NA-bd_OB-fold"/>
</dbReference>
<dbReference type="PANTHER" id="PTHR23355:SF9">
    <property type="entry name" value="DIS3-LIKE EXONUCLEASE 2"/>
    <property type="match status" value="1"/>
</dbReference>
<dbReference type="KEGG" id="sus:Acid_5497"/>
<dbReference type="GO" id="GO:0008859">
    <property type="term" value="F:exoribonuclease II activity"/>
    <property type="evidence" value="ECO:0007669"/>
    <property type="project" value="UniProtKB-EC"/>
</dbReference>
<dbReference type="SUPFAM" id="SSF50249">
    <property type="entry name" value="Nucleic acid-binding proteins"/>
    <property type="match status" value="2"/>
</dbReference>
<reference evidence="2" key="1">
    <citation type="submission" date="2006-10" db="EMBL/GenBank/DDBJ databases">
        <title>Complete sequence of Solibacter usitatus Ellin6076.</title>
        <authorList>
            <consortium name="US DOE Joint Genome Institute"/>
            <person name="Copeland A."/>
            <person name="Lucas S."/>
            <person name="Lapidus A."/>
            <person name="Barry K."/>
            <person name="Detter J.C."/>
            <person name="Glavina del Rio T."/>
            <person name="Hammon N."/>
            <person name="Israni S."/>
            <person name="Dalin E."/>
            <person name="Tice H."/>
            <person name="Pitluck S."/>
            <person name="Thompson L.S."/>
            <person name="Brettin T."/>
            <person name="Bruce D."/>
            <person name="Han C."/>
            <person name="Tapia R."/>
            <person name="Gilna P."/>
            <person name="Schmutz J."/>
            <person name="Larimer F."/>
            <person name="Land M."/>
            <person name="Hauser L."/>
            <person name="Kyrpides N."/>
            <person name="Mikhailova N."/>
            <person name="Janssen P.H."/>
            <person name="Kuske C.R."/>
            <person name="Richardson P."/>
        </authorList>
    </citation>
    <scope>NUCLEOTIDE SEQUENCE</scope>
    <source>
        <strain evidence="2">Ellin6076</strain>
    </source>
</reference>
<accession>Q01V71</accession>
<dbReference type="eggNOG" id="COG0557">
    <property type="taxonomic scope" value="Bacteria"/>
</dbReference>
<dbReference type="InterPro" id="IPR050180">
    <property type="entry name" value="RNR_Ribonuclease"/>
</dbReference>
<dbReference type="EMBL" id="CP000473">
    <property type="protein sequence ID" value="ABJ86444.1"/>
    <property type="molecule type" value="Genomic_DNA"/>
</dbReference>
<dbReference type="Pfam" id="PF00773">
    <property type="entry name" value="RNB"/>
    <property type="match status" value="1"/>
</dbReference>
<keyword evidence="2" id="KW-0378">Hydrolase</keyword>
<dbReference type="InterPro" id="IPR040596">
    <property type="entry name" value="RNase_II_C_S1"/>
</dbReference>
<dbReference type="PANTHER" id="PTHR23355">
    <property type="entry name" value="RIBONUCLEASE"/>
    <property type="match status" value="1"/>
</dbReference>
<dbReference type="Gene3D" id="2.40.50.140">
    <property type="entry name" value="Nucleic acid-binding proteins"/>
    <property type="match status" value="1"/>
</dbReference>
<dbReference type="InterPro" id="IPR001900">
    <property type="entry name" value="RNase_II/R"/>
</dbReference>
<dbReference type="InterPro" id="IPR003029">
    <property type="entry name" value="S1_domain"/>
</dbReference>
<dbReference type="PROSITE" id="PS50126">
    <property type="entry name" value="S1"/>
    <property type="match status" value="1"/>
</dbReference>